<proteinExistence type="predicted"/>
<accession>A0AA92VTS5</accession>
<dbReference type="EMBL" id="QSSA01000038">
    <property type="protein sequence ID" value="RGL55522.1"/>
    <property type="molecule type" value="Genomic_DNA"/>
</dbReference>
<protein>
    <submittedName>
        <fullName evidence="1">RES domain-containing protein</fullName>
    </submittedName>
</protein>
<sequence length="365" mass="42435">MPDIEFEQILHRMSKEDLDKWNRMKGLPFDSFAIALAGESIANLAPPFDEYVNYTGSLIDFYKDFFQRYLQCLENIDSNTWEFVNISMRAYIKHNGGPLVDFDLVEECKMLMDSITNSLSAYFDGSPNMAYRILEHTFVSKNFHLLMILPQIQYLGPLYRVRSERNLSAQKELFHTPFELRNSCGSYRYSILGYPSLYLAGSIETALAESRIVDKQYSVMLFRSNEILQCIDLSLPSRELLFWERYSLVLFYPLIFACGLKVKEESKPFKPEYVIPQLFFQVVSERSNLMGVSYTSTRMENPDYRNGKQRNFVLKVPKADKAKGQSLELAGKFKCTMPVSPYDNENALSVERRLRGMELFEIKLN</sequence>
<evidence type="ECO:0000313" key="1">
    <source>
        <dbReference type="EMBL" id="RGL55522.1"/>
    </source>
</evidence>
<reference evidence="1 2" key="1">
    <citation type="submission" date="2018-08" db="EMBL/GenBank/DDBJ databases">
        <title>A genome reference for cultivated species of the human gut microbiota.</title>
        <authorList>
            <person name="Zou Y."/>
            <person name="Xue W."/>
            <person name="Luo G."/>
        </authorList>
    </citation>
    <scope>NUCLEOTIDE SEQUENCE [LARGE SCALE GENOMIC DNA]</scope>
    <source>
        <strain evidence="1 2">TF06-40</strain>
    </source>
</reference>
<evidence type="ECO:0000313" key="2">
    <source>
        <dbReference type="Proteomes" id="UP000261187"/>
    </source>
</evidence>
<comment type="caution">
    <text evidence="1">The sequence shown here is derived from an EMBL/GenBank/DDBJ whole genome shotgun (WGS) entry which is preliminary data.</text>
</comment>
<gene>
    <name evidence="1" type="ORF">DXC61_13625</name>
</gene>
<dbReference type="AlphaFoldDB" id="A0AA92VTS5"/>
<dbReference type="Proteomes" id="UP000261187">
    <property type="component" value="Unassembled WGS sequence"/>
</dbReference>
<name>A0AA92VTS5_9BACT</name>
<dbReference type="RefSeq" id="WP_147329733.1">
    <property type="nucleotide sequence ID" value="NZ_QSSA01000038.1"/>
</dbReference>
<organism evidence="1 2">
    <name type="scientific">Segatella copri</name>
    <dbReference type="NCBI Taxonomy" id="165179"/>
    <lineage>
        <taxon>Bacteria</taxon>
        <taxon>Pseudomonadati</taxon>
        <taxon>Bacteroidota</taxon>
        <taxon>Bacteroidia</taxon>
        <taxon>Bacteroidales</taxon>
        <taxon>Prevotellaceae</taxon>
        <taxon>Segatella</taxon>
    </lineage>
</organism>